<keyword evidence="3" id="KW-0479">Metal-binding</keyword>
<dbReference type="GO" id="GO:0016020">
    <property type="term" value="C:membrane"/>
    <property type="evidence" value="ECO:0007669"/>
    <property type="project" value="InterPro"/>
</dbReference>
<dbReference type="AlphaFoldDB" id="A0A0R1J999"/>
<dbReference type="InterPro" id="IPR031001">
    <property type="entry name" value="PR_assoc_PrdC"/>
</dbReference>
<dbReference type="InterPro" id="IPR010208">
    <property type="entry name" value="Ion_transpt_RnfC/RsxC"/>
</dbReference>
<dbReference type="InterPro" id="IPR026902">
    <property type="entry name" value="RnfC_N"/>
</dbReference>
<evidence type="ECO:0000313" key="10">
    <source>
        <dbReference type="EMBL" id="KRK65025.1"/>
    </source>
</evidence>
<keyword evidence="11" id="KW-1185">Reference proteome</keyword>
<dbReference type="Pfam" id="PF01512">
    <property type="entry name" value="Complex1_51K"/>
    <property type="match status" value="1"/>
</dbReference>
<evidence type="ECO:0000256" key="5">
    <source>
        <dbReference type="ARBA" id="ARBA00022982"/>
    </source>
</evidence>
<proteinExistence type="predicted"/>
<keyword evidence="6" id="KW-0408">Iron</keyword>
<keyword evidence="1" id="KW-0813">Transport</keyword>
<protein>
    <submittedName>
        <fullName evidence="10">Electron transfer protein</fullName>
    </submittedName>
</protein>
<organism evidence="10 11">
    <name type="scientific">Companilactobacillus tucceti DSM 20183</name>
    <dbReference type="NCBI Taxonomy" id="1423811"/>
    <lineage>
        <taxon>Bacteria</taxon>
        <taxon>Bacillati</taxon>
        <taxon>Bacillota</taxon>
        <taxon>Bacilli</taxon>
        <taxon>Lactobacillales</taxon>
        <taxon>Lactobacillaceae</taxon>
        <taxon>Companilactobacillus</taxon>
    </lineage>
</organism>
<reference evidence="10 11" key="1">
    <citation type="journal article" date="2015" name="Genome Announc.">
        <title>Expanding the biotechnology potential of lactobacilli through comparative genomics of 213 strains and associated genera.</title>
        <authorList>
            <person name="Sun Z."/>
            <person name="Harris H.M."/>
            <person name="McCann A."/>
            <person name="Guo C."/>
            <person name="Argimon S."/>
            <person name="Zhang W."/>
            <person name="Yang X."/>
            <person name="Jeffery I.B."/>
            <person name="Cooney J.C."/>
            <person name="Kagawa T.F."/>
            <person name="Liu W."/>
            <person name="Song Y."/>
            <person name="Salvetti E."/>
            <person name="Wrobel A."/>
            <person name="Rasinkangas P."/>
            <person name="Parkhill J."/>
            <person name="Rea M.C."/>
            <person name="O'Sullivan O."/>
            <person name="Ritari J."/>
            <person name="Douillard F.P."/>
            <person name="Paul Ross R."/>
            <person name="Yang R."/>
            <person name="Briner A.E."/>
            <person name="Felis G.E."/>
            <person name="de Vos W.M."/>
            <person name="Barrangou R."/>
            <person name="Klaenhammer T.R."/>
            <person name="Caufield P.W."/>
            <person name="Cui Y."/>
            <person name="Zhang H."/>
            <person name="O'Toole P.W."/>
        </authorList>
    </citation>
    <scope>NUCLEOTIDE SEQUENCE [LARGE SCALE GENOMIC DNA]</scope>
    <source>
        <strain evidence="10 11">DSM 20183</strain>
    </source>
</reference>
<comment type="caution">
    <text evidence="10">The sequence shown here is derived from an EMBL/GenBank/DDBJ whole genome shotgun (WGS) entry which is preliminary data.</text>
</comment>
<dbReference type="Proteomes" id="UP000050929">
    <property type="component" value="Unassembled WGS sequence"/>
</dbReference>
<evidence type="ECO:0000256" key="6">
    <source>
        <dbReference type="ARBA" id="ARBA00023004"/>
    </source>
</evidence>
<evidence type="ECO:0000256" key="1">
    <source>
        <dbReference type="ARBA" id="ARBA00022448"/>
    </source>
</evidence>
<keyword evidence="5" id="KW-0249">Electron transport</keyword>
<dbReference type="Pfam" id="PF13375">
    <property type="entry name" value="RnfC_N"/>
    <property type="match status" value="1"/>
</dbReference>
<dbReference type="InterPro" id="IPR037225">
    <property type="entry name" value="Nuo51_FMN-bd_sf"/>
</dbReference>
<dbReference type="PATRIC" id="fig|1423811.3.peg.1687"/>
<evidence type="ECO:0000256" key="4">
    <source>
        <dbReference type="ARBA" id="ARBA00022737"/>
    </source>
</evidence>
<dbReference type="EMBL" id="AZDG01000005">
    <property type="protein sequence ID" value="KRK65025.1"/>
    <property type="molecule type" value="Genomic_DNA"/>
</dbReference>
<evidence type="ECO:0000256" key="7">
    <source>
        <dbReference type="ARBA" id="ARBA00023014"/>
    </source>
</evidence>
<feature type="domain" description="NADH-ubiquinone oxidoreductase 51kDa subunit FMN-binding" evidence="8">
    <location>
        <begin position="90"/>
        <end position="233"/>
    </location>
</feature>
<evidence type="ECO:0000259" key="8">
    <source>
        <dbReference type="Pfam" id="PF01512"/>
    </source>
</evidence>
<keyword evidence="2" id="KW-0004">4Fe-4S</keyword>
<dbReference type="SUPFAM" id="SSF142019">
    <property type="entry name" value="Nqo1 FMN-binding domain-like"/>
    <property type="match status" value="1"/>
</dbReference>
<dbReference type="PANTHER" id="PTHR43034">
    <property type="entry name" value="ION-TRANSLOCATING OXIDOREDUCTASE COMPLEX SUBUNIT C"/>
    <property type="match status" value="1"/>
</dbReference>
<accession>A0A0R1J999</accession>
<evidence type="ECO:0000256" key="2">
    <source>
        <dbReference type="ARBA" id="ARBA00022485"/>
    </source>
</evidence>
<evidence type="ECO:0000256" key="3">
    <source>
        <dbReference type="ARBA" id="ARBA00022723"/>
    </source>
</evidence>
<gene>
    <name evidence="10" type="ORF">FC72_GL001652</name>
</gene>
<dbReference type="Gene3D" id="3.40.50.11540">
    <property type="entry name" value="NADH-ubiquinone oxidoreductase 51kDa subunit"/>
    <property type="match status" value="1"/>
</dbReference>
<keyword evidence="7" id="KW-0411">Iron-sulfur</keyword>
<dbReference type="InterPro" id="IPR011538">
    <property type="entry name" value="Nuo51_FMN-bd"/>
</dbReference>
<name>A0A0R1J999_9LACO</name>
<evidence type="ECO:0000259" key="9">
    <source>
        <dbReference type="Pfam" id="PF13375"/>
    </source>
</evidence>
<dbReference type="STRING" id="1423811.FC72_GL001652"/>
<sequence length="398" mass="43205">MEGGEMMEKVTYLLKQHVGAPDKPIVEVGQHVLRGELIAEPNGLGANIHSSLTGTVTAIEDDRIILDPDEDQDMEDYVKLPETDNYLEAIENAGVVGAGGAGFPTAVKLSNKIPGGYLIVNAAECEPLFCHNTEVEERYPEQIVRGIKYLLEITGAKVGYIAIKKMHHAAVLALGKACKNEPNIQVKFLTNMYPAGDERVIVRQLLDIVLKPGELPIKANAIIQNVETVKRIVEAIELRKPVIDKDITVDGRVKEHSTVYENIPIGLSAKHFIDASGGYINPHGDITVGGPFTGHTGTEETPVTKTTSGFLVAMPYPDTHGKKFGILECECGGQEPRLREIVDKMGGKVVSFRRCKRMVLVNGRYRCSLPGICPGQADAVLGMKKEGAESILTGTCQD</sequence>
<dbReference type="GO" id="GO:0051539">
    <property type="term" value="F:4 iron, 4 sulfur cluster binding"/>
    <property type="evidence" value="ECO:0007669"/>
    <property type="project" value="UniProtKB-KW"/>
</dbReference>
<evidence type="ECO:0000313" key="11">
    <source>
        <dbReference type="Proteomes" id="UP000050929"/>
    </source>
</evidence>
<keyword evidence="4" id="KW-0677">Repeat</keyword>
<feature type="domain" description="RnfC Barrel sandwich hybrid" evidence="9">
    <location>
        <begin position="6"/>
        <end position="63"/>
    </location>
</feature>
<dbReference type="PANTHER" id="PTHR43034:SF2">
    <property type="entry name" value="ION-TRANSLOCATING OXIDOREDUCTASE COMPLEX SUBUNIT C"/>
    <property type="match status" value="1"/>
</dbReference>
<dbReference type="GO" id="GO:0046872">
    <property type="term" value="F:metal ion binding"/>
    <property type="evidence" value="ECO:0007669"/>
    <property type="project" value="UniProtKB-KW"/>
</dbReference>
<dbReference type="NCBIfam" id="TIGR04481">
    <property type="entry name" value="PR_assoc_PrdC"/>
    <property type="match status" value="1"/>
</dbReference>
<dbReference type="GO" id="GO:0009055">
    <property type="term" value="F:electron transfer activity"/>
    <property type="evidence" value="ECO:0007669"/>
    <property type="project" value="InterPro"/>
</dbReference>